<feature type="region of interest" description="Disordered" evidence="1">
    <location>
        <begin position="1"/>
        <end position="32"/>
    </location>
</feature>
<feature type="compositionally biased region" description="Low complexity" evidence="1">
    <location>
        <begin position="65"/>
        <end position="82"/>
    </location>
</feature>
<name>A0A8X6T1G0_NEPPI</name>
<dbReference type="Proteomes" id="UP000887013">
    <property type="component" value="Unassembled WGS sequence"/>
</dbReference>
<feature type="region of interest" description="Disordered" evidence="1">
    <location>
        <begin position="44"/>
        <end position="83"/>
    </location>
</feature>
<accession>A0A8X6T1G0</accession>
<protein>
    <submittedName>
        <fullName evidence="2">Uncharacterized protein</fullName>
    </submittedName>
</protein>
<evidence type="ECO:0000313" key="3">
    <source>
        <dbReference type="Proteomes" id="UP000887013"/>
    </source>
</evidence>
<sequence>MDQSKHDVDLHMKPNLERQTTVENPENDTDNGFIMETLQNKLQKISNPRLKTDRDPLLSGGAETNSPPMNSNPSLSSTPNVPATNTCPWWFGQLSQPIERTAKIRSLLSAIKNHK</sequence>
<dbReference type="AlphaFoldDB" id="A0A8X6T1G0"/>
<evidence type="ECO:0000256" key="1">
    <source>
        <dbReference type="SAM" id="MobiDB-lite"/>
    </source>
</evidence>
<dbReference type="EMBL" id="BMAW01095676">
    <property type="protein sequence ID" value="GFS71275.1"/>
    <property type="molecule type" value="Genomic_DNA"/>
</dbReference>
<comment type="caution">
    <text evidence="2">The sequence shown here is derived from an EMBL/GenBank/DDBJ whole genome shotgun (WGS) entry which is preliminary data.</text>
</comment>
<evidence type="ECO:0000313" key="2">
    <source>
        <dbReference type="EMBL" id="GFS71275.1"/>
    </source>
</evidence>
<keyword evidence="3" id="KW-1185">Reference proteome</keyword>
<proteinExistence type="predicted"/>
<reference evidence="2" key="1">
    <citation type="submission" date="2020-08" db="EMBL/GenBank/DDBJ databases">
        <title>Multicomponent nature underlies the extraordinary mechanical properties of spider dragline silk.</title>
        <authorList>
            <person name="Kono N."/>
            <person name="Nakamura H."/>
            <person name="Mori M."/>
            <person name="Yoshida Y."/>
            <person name="Ohtoshi R."/>
            <person name="Malay A.D."/>
            <person name="Moran D.A.P."/>
            <person name="Tomita M."/>
            <person name="Numata K."/>
            <person name="Arakawa K."/>
        </authorList>
    </citation>
    <scope>NUCLEOTIDE SEQUENCE</scope>
</reference>
<feature type="compositionally biased region" description="Basic and acidic residues" evidence="1">
    <location>
        <begin position="1"/>
        <end position="16"/>
    </location>
</feature>
<gene>
    <name evidence="2" type="ORF">NPIL_901</name>
</gene>
<organism evidence="2 3">
    <name type="scientific">Nephila pilipes</name>
    <name type="common">Giant wood spider</name>
    <name type="synonym">Nephila maculata</name>
    <dbReference type="NCBI Taxonomy" id="299642"/>
    <lineage>
        <taxon>Eukaryota</taxon>
        <taxon>Metazoa</taxon>
        <taxon>Ecdysozoa</taxon>
        <taxon>Arthropoda</taxon>
        <taxon>Chelicerata</taxon>
        <taxon>Arachnida</taxon>
        <taxon>Araneae</taxon>
        <taxon>Araneomorphae</taxon>
        <taxon>Entelegynae</taxon>
        <taxon>Araneoidea</taxon>
        <taxon>Nephilidae</taxon>
        <taxon>Nephila</taxon>
    </lineage>
</organism>